<evidence type="ECO:0000313" key="12">
    <source>
        <dbReference type="Proteomes" id="UP000552954"/>
    </source>
</evidence>
<dbReference type="Gene3D" id="1.10.760.10">
    <property type="entry name" value="Cytochrome c-like domain"/>
    <property type="match status" value="2"/>
</dbReference>
<reference evidence="11 12" key="1">
    <citation type="submission" date="2020-05" db="EMBL/GenBank/DDBJ databases">
        <authorList>
            <person name="Khan S.A."/>
            <person name="Jeon C.O."/>
            <person name="Chun B.H."/>
        </authorList>
    </citation>
    <scope>NUCLEOTIDE SEQUENCE [LARGE SCALE GENOMIC DNA]</scope>
    <source>
        <strain evidence="11 12">B156</strain>
    </source>
</reference>
<dbReference type="InterPro" id="IPR024167">
    <property type="entry name" value="Cytochrome_c4-like"/>
</dbReference>
<keyword evidence="4 9" id="KW-0479">Metal-binding</keyword>
<dbReference type="GO" id="GO:0009055">
    <property type="term" value="F:electron transfer activity"/>
    <property type="evidence" value="ECO:0007669"/>
    <property type="project" value="InterPro"/>
</dbReference>
<feature type="domain" description="Cytochrome c" evidence="10">
    <location>
        <begin position="134"/>
        <end position="213"/>
    </location>
</feature>
<dbReference type="GO" id="GO:0042597">
    <property type="term" value="C:periplasmic space"/>
    <property type="evidence" value="ECO:0007669"/>
    <property type="project" value="UniProtKB-SubCell"/>
</dbReference>
<protein>
    <submittedName>
        <fullName evidence="11">C-type cytochrome</fullName>
    </submittedName>
</protein>
<dbReference type="RefSeq" id="WP_171561398.1">
    <property type="nucleotide sequence ID" value="NZ_JABFCS010000001.1"/>
</dbReference>
<reference evidence="11 12" key="2">
    <citation type="submission" date="2020-06" db="EMBL/GenBank/DDBJ databases">
        <title>Ramlibacter rhizophilus sp. nov., isolated from rhizosphere soil of national flower Mugunghwa from South Korea.</title>
        <authorList>
            <person name="Zheng-Fei Y."/>
            <person name="Huan T."/>
        </authorList>
    </citation>
    <scope>NUCLEOTIDE SEQUENCE [LARGE SCALE GENOMIC DNA]</scope>
    <source>
        <strain evidence="11 12">B156</strain>
    </source>
</reference>
<feature type="domain" description="Cytochrome c" evidence="10">
    <location>
        <begin position="38"/>
        <end position="124"/>
    </location>
</feature>
<feature type="binding site" description="axial binding residue" evidence="9">
    <location>
        <position position="61"/>
    </location>
    <ligand>
        <name>heme c</name>
        <dbReference type="ChEBI" id="CHEBI:61717"/>
        <label>1</label>
    </ligand>
    <ligandPart>
        <name>Fe</name>
        <dbReference type="ChEBI" id="CHEBI:18248"/>
    </ligandPart>
</feature>
<keyword evidence="5" id="KW-0574">Periplasm</keyword>
<feature type="binding site" description="covalent" evidence="8">
    <location>
        <position position="150"/>
    </location>
    <ligand>
        <name>heme c</name>
        <dbReference type="ChEBI" id="CHEBI:61717"/>
        <label>2</label>
    </ligand>
</feature>
<keyword evidence="3 8" id="KW-0349">Heme</keyword>
<dbReference type="PIRSF" id="PIRSF000005">
    <property type="entry name" value="Cytochrome_c4"/>
    <property type="match status" value="1"/>
</dbReference>
<evidence type="ECO:0000256" key="5">
    <source>
        <dbReference type="ARBA" id="ARBA00022764"/>
    </source>
</evidence>
<feature type="binding site" description="covalent" evidence="8">
    <location>
        <position position="57"/>
    </location>
    <ligand>
        <name>heme c</name>
        <dbReference type="ChEBI" id="CHEBI:61717"/>
        <label>1</label>
    </ligand>
</feature>
<evidence type="ECO:0000256" key="9">
    <source>
        <dbReference type="PIRSR" id="PIRSR000005-2"/>
    </source>
</evidence>
<comment type="caution">
    <text evidence="11">The sequence shown here is derived from an EMBL/GenBank/DDBJ whole genome shotgun (WGS) entry which is preliminary data.</text>
</comment>
<keyword evidence="6" id="KW-0249">Electron transport</keyword>
<dbReference type="SUPFAM" id="SSF46626">
    <property type="entry name" value="Cytochrome c"/>
    <property type="match status" value="2"/>
</dbReference>
<dbReference type="Pfam" id="PF00034">
    <property type="entry name" value="Cytochrom_C"/>
    <property type="match status" value="2"/>
</dbReference>
<evidence type="ECO:0000313" key="11">
    <source>
        <dbReference type="EMBL" id="NNU44533.1"/>
    </source>
</evidence>
<dbReference type="InterPro" id="IPR009056">
    <property type="entry name" value="Cyt_c-like_dom"/>
</dbReference>
<keyword evidence="2" id="KW-0813">Transport</keyword>
<keyword evidence="12" id="KW-1185">Reference proteome</keyword>
<feature type="binding site" description="axial binding residue" evidence="9">
    <location>
        <position position="151"/>
    </location>
    <ligand>
        <name>heme c</name>
        <dbReference type="ChEBI" id="CHEBI:61717"/>
        <label>2</label>
    </ligand>
    <ligandPart>
        <name>Fe</name>
        <dbReference type="ChEBI" id="CHEBI:18248"/>
    </ligandPart>
</feature>
<feature type="binding site" description="covalent" evidence="8">
    <location>
        <position position="60"/>
    </location>
    <ligand>
        <name>heme c</name>
        <dbReference type="ChEBI" id="CHEBI:61717"/>
        <label>1</label>
    </ligand>
</feature>
<keyword evidence="7 9" id="KW-0408">Iron</keyword>
<gene>
    <name evidence="11" type="ORF">HK415_17210</name>
</gene>
<dbReference type="PANTHER" id="PTHR33751">
    <property type="entry name" value="CBB3-TYPE CYTOCHROME C OXIDASE SUBUNIT FIXP"/>
    <property type="match status" value="1"/>
</dbReference>
<dbReference type="GO" id="GO:0020037">
    <property type="term" value="F:heme binding"/>
    <property type="evidence" value="ECO:0007669"/>
    <property type="project" value="InterPro"/>
</dbReference>
<evidence type="ECO:0000256" key="4">
    <source>
        <dbReference type="ARBA" id="ARBA00022723"/>
    </source>
</evidence>
<dbReference type="AlphaFoldDB" id="A0A849KKQ7"/>
<evidence type="ECO:0000256" key="1">
    <source>
        <dbReference type="ARBA" id="ARBA00004418"/>
    </source>
</evidence>
<dbReference type="InterPro" id="IPR036909">
    <property type="entry name" value="Cyt_c-like_dom_sf"/>
</dbReference>
<evidence type="ECO:0000259" key="10">
    <source>
        <dbReference type="PROSITE" id="PS51007"/>
    </source>
</evidence>
<dbReference type="PROSITE" id="PS51007">
    <property type="entry name" value="CYTC"/>
    <property type="match status" value="2"/>
</dbReference>
<evidence type="ECO:0000256" key="2">
    <source>
        <dbReference type="ARBA" id="ARBA00022448"/>
    </source>
</evidence>
<feature type="binding site" description="covalent" evidence="8">
    <location>
        <position position="147"/>
    </location>
    <ligand>
        <name>heme c</name>
        <dbReference type="ChEBI" id="CHEBI:61717"/>
        <label>2</label>
    </ligand>
</feature>
<dbReference type="GO" id="GO:0005506">
    <property type="term" value="F:iron ion binding"/>
    <property type="evidence" value="ECO:0007669"/>
    <property type="project" value="InterPro"/>
</dbReference>
<evidence type="ECO:0000256" key="7">
    <source>
        <dbReference type="ARBA" id="ARBA00023004"/>
    </source>
</evidence>
<comment type="subcellular location">
    <subcellularLocation>
        <location evidence="1">Periplasm</location>
    </subcellularLocation>
</comment>
<feature type="binding site" description="axial binding residue" evidence="9">
    <location>
        <position position="190"/>
    </location>
    <ligand>
        <name>heme c</name>
        <dbReference type="ChEBI" id="CHEBI:61717"/>
        <label>2</label>
    </ligand>
    <ligandPart>
        <name>Fe</name>
        <dbReference type="ChEBI" id="CHEBI:18248"/>
    </ligandPart>
</feature>
<accession>A0A849KKQ7</accession>
<dbReference type="Proteomes" id="UP000552954">
    <property type="component" value="Unassembled WGS sequence"/>
</dbReference>
<evidence type="ECO:0000256" key="6">
    <source>
        <dbReference type="ARBA" id="ARBA00022982"/>
    </source>
</evidence>
<sequence length="213" mass="23265">MAAPATAAPAASPATPPASNPLLVLPQWAQDKVVAARQDPRLMEQAYKHGAKLATFCANCHGPAGHSVLPEVPNLAGQNTVYVLNQLNKFHDGRRRGNFFMEGLVKAMSNDERFAVAVYYTNQEPASFKVSDPSLAATGKTLYEDACKRCHGVAGGGSERNSRIAGQHPSYLDMSLRRYRENKDRSEDRMFKATKALTDQEIRALSAYIGSLR</sequence>
<name>A0A849KKQ7_9BURK</name>
<dbReference type="EMBL" id="JABFCS010000001">
    <property type="protein sequence ID" value="NNU44533.1"/>
    <property type="molecule type" value="Genomic_DNA"/>
</dbReference>
<comment type="PTM">
    <text evidence="8">Binds 2 heme c groups covalently per subunit.</text>
</comment>
<feature type="binding site" description="axial binding residue" evidence="9">
    <location>
        <position position="101"/>
    </location>
    <ligand>
        <name>heme c</name>
        <dbReference type="ChEBI" id="CHEBI:61717"/>
        <label>1</label>
    </ligand>
    <ligandPart>
        <name>Fe</name>
        <dbReference type="ChEBI" id="CHEBI:18248"/>
    </ligandPart>
</feature>
<evidence type="ECO:0000256" key="8">
    <source>
        <dbReference type="PIRSR" id="PIRSR000005-1"/>
    </source>
</evidence>
<evidence type="ECO:0000256" key="3">
    <source>
        <dbReference type="ARBA" id="ARBA00022617"/>
    </source>
</evidence>
<dbReference type="InterPro" id="IPR050597">
    <property type="entry name" value="Cytochrome_c_Oxidase_Subunit"/>
</dbReference>
<organism evidence="11 12">
    <name type="scientific">Ramlibacter montanisoli</name>
    <dbReference type="NCBI Taxonomy" id="2732512"/>
    <lineage>
        <taxon>Bacteria</taxon>
        <taxon>Pseudomonadati</taxon>
        <taxon>Pseudomonadota</taxon>
        <taxon>Betaproteobacteria</taxon>
        <taxon>Burkholderiales</taxon>
        <taxon>Comamonadaceae</taxon>
        <taxon>Ramlibacter</taxon>
    </lineage>
</organism>
<dbReference type="PANTHER" id="PTHR33751:SF9">
    <property type="entry name" value="CYTOCHROME C4"/>
    <property type="match status" value="1"/>
</dbReference>
<proteinExistence type="predicted"/>